<dbReference type="GO" id="GO:0140455">
    <property type="term" value="P:cytoplasm protein quality control"/>
    <property type="evidence" value="ECO:0007669"/>
    <property type="project" value="EnsemblFungi"/>
</dbReference>
<dbReference type="AlphaFoldDB" id="A0A1E3R073"/>
<dbReference type="GO" id="GO:0009267">
    <property type="term" value="P:cellular response to starvation"/>
    <property type="evidence" value="ECO:0007669"/>
    <property type="project" value="EnsemblFungi"/>
</dbReference>
<keyword evidence="2" id="KW-0677">Repeat</keyword>
<dbReference type="GO" id="GO:0030544">
    <property type="term" value="F:Hsp70 protein binding"/>
    <property type="evidence" value="ECO:0007669"/>
    <property type="project" value="InterPro"/>
</dbReference>
<dbReference type="CDD" id="cd10719">
    <property type="entry name" value="DnaJ_zf"/>
    <property type="match status" value="1"/>
</dbReference>
<evidence type="ECO:0000256" key="6">
    <source>
        <dbReference type="PROSITE-ProRule" id="PRU00546"/>
    </source>
</evidence>
<proteinExistence type="inferred from homology"/>
<dbReference type="SUPFAM" id="SSF49493">
    <property type="entry name" value="HSP40/DnaJ peptide-binding domain"/>
    <property type="match status" value="2"/>
</dbReference>
<evidence type="ECO:0000256" key="2">
    <source>
        <dbReference type="ARBA" id="ARBA00022737"/>
    </source>
</evidence>
<dbReference type="PROSITE" id="PS50076">
    <property type="entry name" value="DNAJ_2"/>
    <property type="match status" value="1"/>
</dbReference>
<evidence type="ECO:0000313" key="10">
    <source>
        <dbReference type="EMBL" id="ODQ82762.1"/>
    </source>
</evidence>
<dbReference type="InterPro" id="IPR018253">
    <property type="entry name" value="DnaJ_domain_CS"/>
</dbReference>
<reference evidence="11" key="1">
    <citation type="submission" date="2016-05" db="EMBL/GenBank/DDBJ databases">
        <title>Comparative genomics of biotechnologically important yeasts.</title>
        <authorList>
            <consortium name="DOE Joint Genome Institute"/>
            <person name="Riley R."/>
            <person name="Haridas S."/>
            <person name="Wolfe K.H."/>
            <person name="Lopes M.R."/>
            <person name="Hittinger C.T."/>
            <person name="Goker M."/>
            <person name="Salamov A."/>
            <person name="Wisecaver J."/>
            <person name="Long T.M."/>
            <person name="Aerts A.L."/>
            <person name="Barry K."/>
            <person name="Choi C."/>
            <person name="Clum A."/>
            <person name="Coughlan A.Y."/>
            <person name="Deshpande S."/>
            <person name="Douglass A.P."/>
            <person name="Hanson S.J."/>
            <person name="Klenk H.-P."/>
            <person name="Labutti K."/>
            <person name="Lapidus A."/>
            <person name="Lindquist E."/>
            <person name="Lipzen A."/>
            <person name="Meier-Kolthoff J.P."/>
            <person name="Ohm R.A."/>
            <person name="Otillar R.P."/>
            <person name="Pangilinan J."/>
            <person name="Peng Y."/>
            <person name="Rokas A."/>
            <person name="Rosa C.A."/>
            <person name="Scheuner C."/>
            <person name="Sibirny A.A."/>
            <person name="Slot J.C."/>
            <person name="Stielow J.B."/>
            <person name="Sun H."/>
            <person name="Kurtzman C.P."/>
            <person name="Blackwell M."/>
            <person name="Grigoriev I.V."/>
            <person name="Jeffries T.W."/>
        </authorList>
    </citation>
    <scope>NUCLEOTIDE SEQUENCE [LARGE SCALE GENOMIC DNA]</scope>
    <source>
        <strain evidence="11">NRRL Y-12698</strain>
    </source>
</reference>
<dbReference type="GO" id="GO:0034605">
    <property type="term" value="P:cellular response to heat"/>
    <property type="evidence" value="ECO:0007669"/>
    <property type="project" value="EnsemblFungi"/>
</dbReference>
<dbReference type="GO" id="GO:0008270">
    <property type="term" value="F:zinc ion binding"/>
    <property type="evidence" value="ECO:0007669"/>
    <property type="project" value="UniProtKB-KW"/>
</dbReference>
<dbReference type="GO" id="GO:0005524">
    <property type="term" value="F:ATP binding"/>
    <property type="evidence" value="ECO:0007669"/>
    <property type="project" value="InterPro"/>
</dbReference>
<name>A0A1E3R073_9ASCO</name>
<dbReference type="GO" id="GO:0072380">
    <property type="term" value="C:TRC complex"/>
    <property type="evidence" value="ECO:0007669"/>
    <property type="project" value="EnsemblFungi"/>
</dbReference>
<dbReference type="InterPro" id="IPR036869">
    <property type="entry name" value="J_dom_sf"/>
</dbReference>
<dbReference type="GO" id="GO:0042026">
    <property type="term" value="P:protein refolding"/>
    <property type="evidence" value="ECO:0007669"/>
    <property type="project" value="EnsemblFungi"/>
</dbReference>
<evidence type="ECO:0008006" key="12">
    <source>
        <dbReference type="Google" id="ProtNLM"/>
    </source>
</evidence>
<dbReference type="GO" id="GO:0140453">
    <property type="term" value="C:protein aggregate center"/>
    <property type="evidence" value="ECO:0007669"/>
    <property type="project" value="EnsemblFungi"/>
</dbReference>
<evidence type="ECO:0000256" key="1">
    <source>
        <dbReference type="ARBA" id="ARBA00022723"/>
    </source>
</evidence>
<feature type="region of interest" description="Disordered" evidence="7">
    <location>
        <begin position="374"/>
        <end position="407"/>
    </location>
</feature>
<dbReference type="GO" id="GO:0045047">
    <property type="term" value="P:protein targeting to ER"/>
    <property type="evidence" value="ECO:0007669"/>
    <property type="project" value="EnsemblFungi"/>
</dbReference>
<dbReference type="FunFam" id="2.10.230.10:FF:000001">
    <property type="entry name" value="DnaJ subfamily A member 2"/>
    <property type="match status" value="1"/>
</dbReference>
<dbReference type="InterPro" id="IPR008971">
    <property type="entry name" value="HSP40/DnaJ_pept-bd"/>
</dbReference>
<dbReference type="GO" id="GO:0051131">
    <property type="term" value="P:chaperone-mediated protein complex assembly"/>
    <property type="evidence" value="ECO:0007669"/>
    <property type="project" value="EnsemblFungi"/>
</dbReference>
<dbReference type="SMART" id="SM00271">
    <property type="entry name" value="DnaJ"/>
    <property type="match status" value="1"/>
</dbReference>
<dbReference type="HAMAP" id="MF_01152">
    <property type="entry name" value="DnaJ"/>
    <property type="match status" value="1"/>
</dbReference>
<evidence type="ECO:0000313" key="11">
    <source>
        <dbReference type="Proteomes" id="UP000094336"/>
    </source>
</evidence>
<evidence type="ECO:0000256" key="3">
    <source>
        <dbReference type="ARBA" id="ARBA00022771"/>
    </source>
</evidence>
<dbReference type="FunFam" id="2.60.260.20:FF:000036">
    <property type="entry name" value="Type I HSP40 co-chaperone"/>
    <property type="match status" value="1"/>
</dbReference>
<dbReference type="GO" id="GO:0140602">
    <property type="term" value="C:nucleolar peripheral inclusion body"/>
    <property type="evidence" value="ECO:0007669"/>
    <property type="project" value="EnsemblFungi"/>
</dbReference>
<dbReference type="Pfam" id="PF00226">
    <property type="entry name" value="DnaJ"/>
    <property type="match status" value="1"/>
</dbReference>
<dbReference type="GO" id="GO:0051082">
    <property type="term" value="F:unfolded protein binding"/>
    <property type="evidence" value="ECO:0007669"/>
    <property type="project" value="EnsemblFungi"/>
</dbReference>
<dbReference type="Pfam" id="PF00684">
    <property type="entry name" value="DnaJ_CXXCXGXG"/>
    <property type="match status" value="1"/>
</dbReference>
<dbReference type="GO" id="GO:0006458">
    <property type="term" value="P:'de novo' protein folding"/>
    <property type="evidence" value="ECO:0007669"/>
    <property type="project" value="EnsemblFungi"/>
</dbReference>
<dbReference type="SUPFAM" id="SSF46565">
    <property type="entry name" value="Chaperone J-domain"/>
    <property type="match status" value="1"/>
</dbReference>
<dbReference type="GO" id="GO:0036503">
    <property type="term" value="P:ERAD pathway"/>
    <property type="evidence" value="ECO:0007669"/>
    <property type="project" value="EnsemblFungi"/>
</dbReference>
<dbReference type="GO" id="GO:0001671">
    <property type="term" value="F:ATPase activator activity"/>
    <property type="evidence" value="ECO:0007669"/>
    <property type="project" value="EnsemblFungi"/>
</dbReference>
<feature type="domain" description="J" evidence="8">
    <location>
        <begin position="6"/>
        <end position="70"/>
    </location>
</feature>
<dbReference type="RefSeq" id="XP_018988090.1">
    <property type="nucleotide sequence ID" value="XM_019131457.1"/>
</dbReference>
<dbReference type="Gene3D" id="2.60.260.20">
    <property type="entry name" value="Urease metallochaperone UreE, N-terminal domain"/>
    <property type="match status" value="2"/>
</dbReference>
<dbReference type="STRING" id="984486.A0A1E3R073"/>
<dbReference type="SUPFAM" id="SSF57938">
    <property type="entry name" value="DnaJ/Hsp40 cysteine-rich domain"/>
    <property type="match status" value="1"/>
</dbReference>
<dbReference type="Gene3D" id="1.10.287.110">
    <property type="entry name" value="DnaJ domain"/>
    <property type="match status" value="1"/>
</dbReference>
<dbReference type="PRINTS" id="PR00625">
    <property type="entry name" value="JDOMAIN"/>
</dbReference>
<dbReference type="GO" id="GO:0140454">
    <property type="term" value="P:protein aggregate center assembly"/>
    <property type="evidence" value="ECO:0007669"/>
    <property type="project" value="EnsemblFungi"/>
</dbReference>
<dbReference type="Pfam" id="PF01556">
    <property type="entry name" value="DnaJ_C"/>
    <property type="match status" value="1"/>
</dbReference>
<keyword evidence="3 6" id="KW-0863">Zinc-finger</keyword>
<dbReference type="PANTHER" id="PTHR43888">
    <property type="entry name" value="DNAJ-LIKE-2, ISOFORM A-RELATED"/>
    <property type="match status" value="1"/>
</dbReference>
<evidence type="ECO:0000259" key="9">
    <source>
        <dbReference type="PROSITE" id="PS51188"/>
    </source>
</evidence>
<dbReference type="InterPro" id="IPR044713">
    <property type="entry name" value="DNJA1/2-like"/>
</dbReference>
<dbReference type="CDD" id="cd10747">
    <property type="entry name" value="DnaJ_C"/>
    <property type="match status" value="1"/>
</dbReference>
<dbReference type="EMBL" id="KV454426">
    <property type="protein sequence ID" value="ODQ82762.1"/>
    <property type="molecule type" value="Genomic_DNA"/>
</dbReference>
<evidence type="ECO:0000256" key="7">
    <source>
        <dbReference type="SAM" id="MobiDB-lite"/>
    </source>
</evidence>
<dbReference type="GO" id="GO:0048471">
    <property type="term" value="C:perinuclear region of cytoplasm"/>
    <property type="evidence" value="ECO:0007669"/>
    <property type="project" value="EnsemblFungi"/>
</dbReference>
<accession>A0A1E3R073</accession>
<feature type="domain" description="CR-type" evidence="9">
    <location>
        <begin position="130"/>
        <end position="211"/>
    </location>
</feature>
<dbReference type="PROSITE" id="PS00636">
    <property type="entry name" value="DNAJ_1"/>
    <property type="match status" value="1"/>
</dbReference>
<protein>
    <recommendedName>
        <fullName evidence="12">J domain-containing protein</fullName>
    </recommendedName>
</protein>
<dbReference type="GeneID" id="30149310"/>
<dbReference type="InterPro" id="IPR036410">
    <property type="entry name" value="HSP_DnaJ_Cys-rich_dom_sf"/>
</dbReference>
<dbReference type="InterPro" id="IPR001305">
    <property type="entry name" value="HSP_DnaJ_Cys-rich_dom"/>
</dbReference>
<feature type="compositionally biased region" description="Acidic residues" evidence="7">
    <location>
        <begin position="387"/>
        <end position="396"/>
    </location>
</feature>
<keyword evidence="1 6" id="KW-0479">Metal-binding</keyword>
<evidence type="ECO:0000256" key="5">
    <source>
        <dbReference type="ARBA" id="ARBA00023186"/>
    </source>
</evidence>
<sequence>MVKDTKLYDLLGVSPSASENELKKAYRKGALRYHPDKNPSEEAAEKFKELSSAYEILSDAQKRDVYDQYGEEGLTGAGPGGMGGMGGDDIFSQFFGGMGGFGGQSRPSGPQRGRDIQHSLSCTLEELFKGKTAKLALNKTVLCKPCGGKGGKNVKECTTCHGQGIRIINRQMGPMIQRMQVQCDKCNGTGDIMDAKDRCKTCHGKKTANERKILEVHIDAGMKEGEKVVFRGEGDQGPNIVPGDVVFVVDQKPHDKFTRKGDDLYYEAELDVLTALAGGSFAVKHVSGEYLKVEIVPGEFIAPDSVKVIENQGMPIRRHGGRGNLFIKFTVTFPKPHSIPEDKLKLLEQVLPARKEASIPKAAIVEECMLAEVDPSKHRQGARQSSYDEDMEDGEEGAGPGVQCASQ</sequence>
<dbReference type="InterPro" id="IPR001623">
    <property type="entry name" value="DnaJ_domain"/>
</dbReference>
<dbReference type="PROSITE" id="PS51188">
    <property type="entry name" value="ZF_CR"/>
    <property type="match status" value="1"/>
</dbReference>
<dbReference type="InterPro" id="IPR002939">
    <property type="entry name" value="DnaJ_C"/>
</dbReference>
<dbReference type="GO" id="GO:0035719">
    <property type="term" value="P:tRNA import into nucleus"/>
    <property type="evidence" value="ECO:0007669"/>
    <property type="project" value="EnsemblFungi"/>
</dbReference>
<evidence type="ECO:0000259" key="8">
    <source>
        <dbReference type="PROSITE" id="PS50076"/>
    </source>
</evidence>
<dbReference type="FunFam" id="1.10.287.110:FF:000048">
    <property type="entry name" value="DnaJ family protein"/>
    <property type="match status" value="1"/>
</dbReference>
<evidence type="ECO:0000256" key="4">
    <source>
        <dbReference type="ARBA" id="ARBA00022833"/>
    </source>
</evidence>
<organism evidence="10 11">
    <name type="scientific">Babjeviella inositovora NRRL Y-12698</name>
    <dbReference type="NCBI Taxonomy" id="984486"/>
    <lineage>
        <taxon>Eukaryota</taxon>
        <taxon>Fungi</taxon>
        <taxon>Dikarya</taxon>
        <taxon>Ascomycota</taxon>
        <taxon>Saccharomycotina</taxon>
        <taxon>Pichiomycetes</taxon>
        <taxon>Serinales incertae sedis</taxon>
        <taxon>Babjeviella</taxon>
    </lineage>
</organism>
<keyword evidence="11" id="KW-1185">Reference proteome</keyword>
<gene>
    <name evidence="10" type="ORF">BABINDRAFT_29688</name>
</gene>
<dbReference type="GO" id="GO:0006626">
    <property type="term" value="P:protein targeting to mitochondrion"/>
    <property type="evidence" value="ECO:0007669"/>
    <property type="project" value="EnsemblFungi"/>
</dbReference>
<dbReference type="OrthoDB" id="550424at2759"/>
<dbReference type="InterPro" id="IPR012724">
    <property type="entry name" value="DnaJ"/>
</dbReference>
<dbReference type="GO" id="GO:0006511">
    <property type="term" value="P:ubiquitin-dependent protein catabolic process"/>
    <property type="evidence" value="ECO:0007669"/>
    <property type="project" value="EnsemblFungi"/>
</dbReference>
<keyword evidence="5" id="KW-0143">Chaperone</keyword>
<keyword evidence="4 6" id="KW-0862">Zinc</keyword>
<dbReference type="CDD" id="cd06257">
    <property type="entry name" value="DnaJ"/>
    <property type="match status" value="1"/>
</dbReference>
<feature type="zinc finger region" description="CR-type" evidence="6">
    <location>
        <begin position="130"/>
        <end position="211"/>
    </location>
</feature>
<dbReference type="Gene3D" id="2.10.230.10">
    <property type="entry name" value="Heat shock protein DnaJ, cysteine-rich domain"/>
    <property type="match status" value="1"/>
</dbReference>
<dbReference type="Proteomes" id="UP000094336">
    <property type="component" value="Unassembled WGS sequence"/>
</dbReference>